<dbReference type="OrthoDB" id="191139at2759"/>
<evidence type="ECO:0000256" key="3">
    <source>
        <dbReference type="ARBA" id="ARBA00023002"/>
    </source>
</evidence>
<evidence type="ECO:0000256" key="2">
    <source>
        <dbReference type="ARBA" id="ARBA00022857"/>
    </source>
</evidence>
<gene>
    <name evidence="5" type="ORF">BDW47DRAFT_99858</name>
</gene>
<dbReference type="SUPFAM" id="SSF51735">
    <property type="entry name" value="NAD(P)-binding Rossmann-fold domains"/>
    <property type="match status" value="1"/>
</dbReference>
<dbReference type="RefSeq" id="XP_024675302.1">
    <property type="nucleotide sequence ID" value="XM_024820955.1"/>
</dbReference>
<dbReference type="InterPro" id="IPR036291">
    <property type="entry name" value="NAD(P)-bd_dom_sf"/>
</dbReference>
<organism evidence="5 6">
    <name type="scientific">Aspergillus candidus</name>
    <dbReference type="NCBI Taxonomy" id="41067"/>
    <lineage>
        <taxon>Eukaryota</taxon>
        <taxon>Fungi</taxon>
        <taxon>Dikarya</taxon>
        <taxon>Ascomycota</taxon>
        <taxon>Pezizomycotina</taxon>
        <taxon>Eurotiomycetes</taxon>
        <taxon>Eurotiomycetidae</taxon>
        <taxon>Eurotiales</taxon>
        <taxon>Aspergillaceae</taxon>
        <taxon>Aspergillus</taxon>
        <taxon>Aspergillus subgen. Circumdati</taxon>
    </lineage>
</organism>
<evidence type="ECO:0000313" key="5">
    <source>
        <dbReference type="EMBL" id="PLB41290.1"/>
    </source>
</evidence>
<evidence type="ECO:0000256" key="4">
    <source>
        <dbReference type="RuleBase" id="RU000363"/>
    </source>
</evidence>
<dbReference type="PRINTS" id="PR00080">
    <property type="entry name" value="SDRFAMILY"/>
</dbReference>
<dbReference type="GeneID" id="36528115"/>
<name>A0A2I2FKZ4_ASPCN</name>
<dbReference type="EMBL" id="KZ559121">
    <property type="protein sequence ID" value="PLB41290.1"/>
    <property type="molecule type" value="Genomic_DNA"/>
</dbReference>
<evidence type="ECO:0000256" key="1">
    <source>
        <dbReference type="ARBA" id="ARBA00006484"/>
    </source>
</evidence>
<dbReference type="Pfam" id="PF00106">
    <property type="entry name" value="adh_short"/>
    <property type="match status" value="1"/>
</dbReference>
<keyword evidence="2" id="KW-0521">NADP</keyword>
<dbReference type="AlphaFoldDB" id="A0A2I2FKZ4"/>
<dbReference type="PANTHER" id="PTHR43963:SF6">
    <property type="entry name" value="CHAIN DEHYDROGENASE FAMILY PROTEIN, PUTATIVE (AFU_ORTHOLOGUE AFUA_3G15350)-RELATED"/>
    <property type="match status" value="1"/>
</dbReference>
<comment type="similarity">
    <text evidence="1 4">Belongs to the short-chain dehydrogenases/reductases (SDR) family.</text>
</comment>
<keyword evidence="6" id="KW-1185">Reference proteome</keyword>
<reference evidence="5 6" key="1">
    <citation type="submission" date="2017-12" db="EMBL/GenBank/DDBJ databases">
        <authorList>
            <consortium name="DOE Joint Genome Institute"/>
            <person name="Haridas S."/>
            <person name="Kjaerbolling I."/>
            <person name="Vesth T.C."/>
            <person name="Frisvad J.C."/>
            <person name="Nybo J.L."/>
            <person name="Theobald S."/>
            <person name="Kuo A."/>
            <person name="Bowyer P."/>
            <person name="Matsuda Y."/>
            <person name="Mondo S."/>
            <person name="Lyhne E.K."/>
            <person name="Kogle M.E."/>
            <person name="Clum A."/>
            <person name="Lipzen A."/>
            <person name="Salamov A."/>
            <person name="Ngan C.Y."/>
            <person name="Daum C."/>
            <person name="Chiniquy J."/>
            <person name="Barry K."/>
            <person name="LaButti K."/>
            <person name="Simmons B.A."/>
            <person name="Magnuson J.K."/>
            <person name="Mortensen U.H."/>
            <person name="Larsen T.O."/>
            <person name="Grigoriev I.V."/>
            <person name="Baker S.E."/>
            <person name="Andersen M.R."/>
            <person name="Nordberg H.P."/>
            <person name="Cantor M.N."/>
            <person name="Hua S.X."/>
        </authorList>
    </citation>
    <scope>NUCLEOTIDE SEQUENCE [LARGE SCALE GENOMIC DNA]</scope>
    <source>
        <strain evidence="5 6">CBS 102.13</strain>
    </source>
</reference>
<dbReference type="Proteomes" id="UP000234585">
    <property type="component" value="Unassembled WGS sequence"/>
</dbReference>
<dbReference type="PRINTS" id="PR00081">
    <property type="entry name" value="GDHRDH"/>
</dbReference>
<proteinExistence type="inferred from homology"/>
<dbReference type="Gene3D" id="3.40.50.720">
    <property type="entry name" value="NAD(P)-binding Rossmann-like Domain"/>
    <property type="match status" value="1"/>
</dbReference>
<sequence>MHAPLVAIVTGANRGIGHAICAALFRDFKGPLIVYTTSRTGAVIDWTGTSIPPTVQVRPAQLCITDQASIAALRTRISSEHGGCDVLINNAGILYFREDITAEQRKETLDVNYRGTLDVCQAFLPIMRKGGRIVNISSQTGQLEYFHPRLQARFLTPDLTLRELDALIDEYSKSADQKTATMSGWPALAYSVSKAAINAGTRILARDNPNLLINCCCPGWVSTTLGTQAGQPPKSVEEGAKIPLRLAVGDIEQVSGRYWADDSVADKGNGKVQGW</sequence>
<dbReference type="PANTHER" id="PTHR43963">
    <property type="entry name" value="CARBONYL REDUCTASE 1-RELATED"/>
    <property type="match status" value="1"/>
</dbReference>
<dbReference type="GO" id="GO:0016491">
    <property type="term" value="F:oxidoreductase activity"/>
    <property type="evidence" value="ECO:0007669"/>
    <property type="project" value="UniProtKB-KW"/>
</dbReference>
<keyword evidence="3" id="KW-0560">Oxidoreductase</keyword>
<protein>
    <submittedName>
        <fullName evidence="5">NAD(P)-binding protein</fullName>
    </submittedName>
</protein>
<accession>A0A2I2FKZ4</accession>
<dbReference type="STRING" id="41067.A0A2I2FKZ4"/>
<evidence type="ECO:0000313" key="6">
    <source>
        <dbReference type="Proteomes" id="UP000234585"/>
    </source>
</evidence>
<dbReference type="InterPro" id="IPR002347">
    <property type="entry name" value="SDR_fam"/>
</dbReference>